<organism evidence="4 6">
    <name type="scientific">Devosia psychrophila</name>
    <dbReference type="NCBI Taxonomy" id="728005"/>
    <lineage>
        <taxon>Bacteria</taxon>
        <taxon>Pseudomonadati</taxon>
        <taxon>Pseudomonadota</taxon>
        <taxon>Alphaproteobacteria</taxon>
        <taxon>Hyphomicrobiales</taxon>
        <taxon>Devosiaceae</taxon>
        <taxon>Devosia</taxon>
    </lineage>
</organism>
<gene>
    <name evidence="4" type="ORF">SAMN04488059_11378</name>
    <name evidence="3" type="ORF">WH91_01460</name>
</gene>
<reference evidence="3 5" key="1">
    <citation type="submission" date="2015-03" db="EMBL/GenBank/DDBJ databases">
        <authorList>
            <person name="Lepp D."/>
            <person name="Hassan Y.I."/>
            <person name="Li X.-Z."/>
            <person name="Zhou T."/>
        </authorList>
    </citation>
    <scope>NUCLEOTIDE SEQUENCE [LARGE SCALE GENOMIC DNA]</scope>
    <source>
        <strain evidence="3 5">Cr7-05</strain>
    </source>
</reference>
<sequence>MNLLDIGEVVERTGNSPSTLRYYEDIALISSAGRKGLRRQYEPDVLLQLALIALSKSAGFTLDEIAGMFGGKARPELPRAQLRHQAAKIDVQIRRLGELRDTLQHVADCPAPTHLDCKSFRRLLTASLKPGSKSA</sequence>
<dbReference type="EMBL" id="FOMB01000013">
    <property type="protein sequence ID" value="SFC87921.1"/>
    <property type="molecule type" value="Genomic_DNA"/>
</dbReference>
<dbReference type="InterPro" id="IPR047057">
    <property type="entry name" value="MerR_fam"/>
</dbReference>
<keyword evidence="5" id="KW-1185">Reference proteome</keyword>
<dbReference type="AlphaFoldDB" id="A0A0F5Q246"/>
<keyword evidence="1 4" id="KW-0238">DNA-binding</keyword>
<dbReference type="PROSITE" id="PS50937">
    <property type="entry name" value="HTH_MERR_2"/>
    <property type="match status" value="1"/>
</dbReference>
<dbReference type="PATRIC" id="fig|728005.3.peg.39"/>
<dbReference type="Proteomes" id="UP000033519">
    <property type="component" value="Unassembled WGS sequence"/>
</dbReference>
<evidence type="ECO:0000313" key="6">
    <source>
        <dbReference type="Proteomes" id="UP000182258"/>
    </source>
</evidence>
<dbReference type="Proteomes" id="UP000182258">
    <property type="component" value="Unassembled WGS sequence"/>
</dbReference>
<dbReference type="InterPro" id="IPR000551">
    <property type="entry name" value="MerR-type_HTH_dom"/>
</dbReference>
<dbReference type="PANTHER" id="PTHR30204:SF97">
    <property type="entry name" value="MERR FAMILY REGULATORY PROTEIN"/>
    <property type="match status" value="1"/>
</dbReference>
<dbReference type="InterPro" id="IPR009061">
    <property type="entry name" value="DNA-bd_dom_put_sf"/>
</dbReference>
<proteinExistence type="predicted"/>
<feature type="domain" description="HTH merR-type" evidence="2">
    <location>
        <begin position="3"/>
        <end position="71"/>
    </location>
</feature>
<protein>
    <submittedName>
        <fullName evidence="4">DNA-binding transcriptional regulator, MerR family</fullName>
    </submittedName>
    <submittedName>
        <fullName evidence="3">MerR family transcriptional regulator</fullName>
    </submittedName>
</protein>
<dbReference type="GO" id="GO:0003677">
    <property type="term" value="F:DNA binding"/>
    <property type="evidence" value="ECO:0007669"/>
    <property type="project" value="UniProtKB-KW"/>
</dbReference>
<evidence type="ECO:0000259" key="2">
    <source>
        <dbReference type="PROSITE" id="PS50937"/>
    </source>
</evidence>
<evidence type="ECO:0000256" key="1">
    <source>
        <dbReference type="ARBA" id="ARBA00023125"/>
    </source>
</evidence>
<accession>A0A0F5Q246</accession>
<dbReference type="SMART" id="SM00422">
    <property type="entry name" value="HTH_MERR"/>
    <property type="match status" value="1"/>
</dbReference>
<dbReference type="Gene3D" id="1.10.1660.10">
    <property type="match status" value="1"/>
</dbReference>
<dbReference type="RefSeq" id="WP_046169236.1">
    <property type="nucleotide sequence ID" value="NZ_FOMB01000013.1"/>
</dbReference>
<dbReference type="SUPFAM" id="SSF46955">
    <property type="entry name" value="Putative DNA-binding domain"/>
    <property type="match status" value="1"/>
</dbReference>
<dbReference type="GO" id="GO:0003700">
    <property type="term" value="F:DNA-binding transcription factor activity"/>
    <property type="evidence" value="ECO:0007669"/>
    <property type="project" value="InterPro"/>
</dbReference>
<dbReference type="OrthoDB" id="9802944at2"/>
<dbReference type="EMBL" id="LAPV01000010">
    <property type="protein sequence ID" value="KKC34696.1"/>
    <property type="molecule type" value="Genomic_DNA"/>
</dbReference>
<dbReference type="PANTHER" id="PTHR30204">
    <property type="entry name" value="REDOX-CYCLING DRUG-SENSING TRANSCRIPTIONAL ACTIVATOR SOXR"/>
    <property type="match status" value="1"/>
</dbReference>
<dbReference type="CDD" id="cd04781">
    <property type="entry name" value="HTH_MerR-like_sg6"/>
    <property type="match status" value="1"/>
</dbReference>
<evidence type="ECO:0000313" key="5">
    <source>
        <dbReference type="Proteomes" id="UP000033519"/>
    </source>
</evidence>
<evidence type="ECO:0000313" key="3">
    <source>
        <dbReference type="EMBL" id="KKC34696.1"/>
    </source>
</evidence>
<evidence type="ECO:0000313" key="4">
    <source>
        <dbReference type="EMBL" id="SFC87921.1"/>
    </source>
</evidence>
<reference evidence="4 6" key="2">
    <citation type="submission" date="2016-10" db="EMBL/GenBank/DDBJ databases">
        <authorList>
            <person name="de Groot N.N."/>
        </authorList>
    </citation>
    <scope>NUCLEOTIDE SEQUENCE [LARGE SCALE GENOMIC DNA]</scope>
    <source>
        <strain evidence="4 6">CGMCC 1.10210</strain>
    </source>
</reference>
<dbReference type="STRING" id="728005.SAMN04488059_11378"/>
<dbReference type="Pfam" id="PF13411">
    <property type="entry name" value="MerR_1"/>
    <property type="match status" value="1"/>
</dbReference>
<name>A0A0F5Q246_9HYPH</name>